<keyword evidence="3" id="KW-1185">Reference proteome</keyword>
<evidence type="ECO:0000313" key="3">
    <source>
        <dbReference type="Proteomes" id="UP000001635"/>
    </source>
</evidence>
<dbReference type="KEGG" id="cmr:Cycma_2194"/>
<dbReference type="Proteomes" id="UP000001635">
    <property type="component" value="Chromosome"/>
</dbReference>
<dbReference type="RefSeq" id="WP_014020232.1">
    <property type="nucleotide sequence ID" value="NC_015914.1"/>
</dbReference>
<evidence type="ECO:0000256" key="1">
    <source>
        <dbReference type="SAM" id="SignalP"/>
    </source>
</evidence>
<dbReference type="eggNOG" id="COG2849">
    <property type="taxonomic scope" value="Bacteria"/>
</dbReference>
<dbReference type="STRING" id="880070.Cycma_2194"/>
<dbReference type="EMBL" id="CP002955">
    <property type="protein sequence ID" value="AEL25939.1"/>
    <property type="molecule type" value="Genomic_DNA"/>
</dbReference>
<reference evidence="3" key="1">
    <citation type="submission" date="2011-07" db="EMBL/GenBank/DDBJ databases">
        <title>The complete genome of Cyclobacterium marinum DSM 745.</title>
        <authorList>
            <person name="Lucas S."/>
            <person name="Han J."/>
            <person name="Lapidus A."/>
            <person name="Bruce D."/>
            <person name="Goodwin L."/>
            <person name="Pitluck S."/>
            <person name="Peters L."/>
            <person name="Kyrpides N."/>
            <person name="Mavromatis K."/>
            <person name="Ivanova N."/>
            <person name="Ovchinnikova G."/>
            <person name="Chertkov O."/>
            <person name="Detter J.C."/>
            <person name="Tapia R."/>
            <person name="Han C."/>
            <person name="Land M."/>
            <person name="Hauser L."/>
            <person name="Markowitz V."/>
            <person name="Cheng J.-F."/>
            <person name="Hugenholtz P."/>
            <person name="Woyke T."/>
            <person name="Wu D."/>
            <person name="Tindall B."/>
            <person name="Schuetze A."/>
            <person name="Brambilla E."/>
            <person name="Klenk H.-P."/>
            <person name="Eisen J.A."/>
        </authorList>
    </citation>
    <scope>NUCLEOTIDE SEQUENCE [LARGE SCALE GENOMIC DNA]</scope>
    <source>
        <strain evidence="3">ATCC 25205 / DSM 745 / LMG 13164 / NCIMB 1802</strain>
    </source>
</reference>
<accession>G0J3W5</accession>
<sequence>MTKINFYPALAVFLLILAVSCEYNNEALEVDAADPQLHLSNGMLYYKGMVFTGVLSSTYDNGNKRSAVHYTQGRKNGDETRWYPDGNIEASRVYSKGNKVGTHQGWWPNGQLKFIYEFNRHGEYNGSVTEWYFSGQKFMDFHYLDGKEEGSQKLWQEDGRIKANYVVKNGERFGLIGLKKCDPVQIQNNDVN</sequence>
<dbReference type="HOGENOM" id="CLU_037602_2_1_10"/>
<organism evidence="2 3">
    <name type="scientific">Cyclobacterium marinum (strain ATCC 25205 / DSM 745 / LMG 13164 / NCIMB 1802)</name>
    <name type="common">Flectobacillus marinus</name>
    <dbReference type="NCBI Taxonomy" id="880070"/>
    <lineage>
        <taxon>Bacteria</taxon>
        <taxon>Pseudomonadati</taxon>
        <taxon>Bacteroidota</taxon>
        <taxon>Cytophagia</taxon>
        <taxon>Cytophagales</taxon>
        <taxon>Cyclobacteriaceae</taxon>
        <taxon>Cyclobacterium</taxon>
    </lineage>
</organism>
<dbReference type="Gene3D" id="3.90.930.1">
    <property type="match status" value="1"/>
</dbReference>
<dbReference type="Pfam" id="PF07661">
    <property type="entry name" value="MORN_2"/>
    <property type="match status" value="2"/>
</dbReference>
<keyword evidence="1" id="KW-0732">Signal</keyword>
<feature type="signal peptide" evidence="1">
    <location>
        <begin position="1"/>
        <end position="24"/>
    </location>
</feature>
<dbReference type="InterPro" id="IPR011652">
    <property type="entry name" value="MORN_2"/>
</dbReference>
<proteinExistence type="predicted"/>
<dbReference type="AlphaFoldDB" id="G0J3W5"/>
<protein>
    <recommendedName>
        <fullName evidence="4">MORN variant repeat-containing protein</fullName>
    </recommendedName>
</protein>
<name>G0J3W5_CYCMS</name>
<feature type="chain" id="PRO_5003400740" description="MORN variant repeat-containing protein" evidence="1">
    <location>
        <begin position="25"/>
        <end position="192"/>
    </location>
</feature>
<dbReference type="SUPFAM" id="SSF82185">
    <property type="entry name" value="Histone H3 K4-specific methyltransferase SET7/9 N-terminal domain"/>
    <property type="match status" value="1"/>
</dbReference>
<evidence type="ECO:0000313" key="2">
    <source>
        <dbReference type="EMBL" id="AEL25939.1"/>
    </source>
</evidence>
<evidence type="ECO:0008006" key="4">
    <source>
        <dbReference type="Google" id="ProtNLM"/>
    </source>
</evidence>
<gene>
    <name evidence="2" type="ordered locus">Cycma_2194</name>
</gene>
<dbReference type="PROSITE" id="PS51257">
    <property type="entry name" value="PROKAR_LIPOPROTEIN"/>
    <property type="match status" value="1"/>
</dbReference>